<proteinExistence type="predicted"/>
<evidence type="ECO:0000259" key="1">
    <source>
        <dbReference type="Pfam" id="PF01408"/>
    </source>
</evidence>
<name>A0ABW5PBF4_9BACL</name>
<dbReference type="EMBL" id="JBHUME010000002">
    <property type="protein sequence ID" value="MFD2611472.1"/>
    <property type="molecule type" value="Genomic_DNA"/>
</dbReference>
<dbReference type="Gene3D" id="3.30.360.10">
    <property type="entry name" value="Dihydrodipicolinate Reductase, domain 2"/>
    <property type="match status" value="1"/>
</dbReference>
<dbReference type="InterPro" id="IPR052515">
    <property type="entry name" value="Gfo/Idh/MocA_Oxidoreductase"/>
</dbReference>
<keyword evidence="3" id="KW-1185">Reference proteome</keyword>
<dbReference type="Gene3D" id="3.40.50.720">
    <property type="entry name" value="NAD(P)-binding Rossmann-like Domain"/>
    <property type="match status" value="1"/>
</dbReference>
<comment type="caution">
    <text evidence="2">The sequence shown here is derived from an EMBL/GenBank/DDBJ whole genome shotgun (WGS) entry which is preliminary data.</text>
</comment>
<dbReference type="PANTHER" id="PTHR43249">
    <property type="entry name" value="UDP-N-ACETYL-2-AMINO-2-DEOXY-D-GLUCURONATE OXIDASE"/>
    <property type="match status" value="1"/>
</dbReference>
<dbReference type="RefSeq" id="WP_377600109.1">
    <property type="nucleotide sequence ID" value="NZ_JBHUME010000002.1"/>
</dbReference>
<reference evidence="3" key="1">
    <citation type="journal article" date="2019" name="Int. J. Syst. Evol. Microbiol.">
        <title>The Global Catalogue of Microorganisms (GCM) 10K type strain sequencing project: providing services to taxonomists for standard genome sequencing and annotation.</title>
        <authorList>
            <consortium name="The Broad Institute Genomics Platform"/>
            <consortium name="The Broad Institute Genome Sequencing Center for Infectious Disease"/>
            <person name="Wu L."/>
            <person name="Ma J."/>
        </authorList>
    </citation>
    <scope>NUCLEOTIDE SEQUENCE [LARGE SCALE GENOMIC DNA]</scope>
    <source>
        <strain evidence="3">KCTC 3950</strain>
    </source>
</reference>
<evidence type="ECO:0000313" key="2">
    <source>
        <dbReference type="EMBL" id="MFD2611472.1"/>
    </source>
</evidence>
<dbReference type="Proteomes" id="UP001597541">
    <property type="component" value="Unassembled WGS sequence"/>
</dbReference>
<sequence>MTIPANRKIRVALVGLRFGGAFAPIYHAHPDVEHVAICDTDETLLQQYGDKFGFERRYTDLNDILASDEYDAVHLVTPIPSHAEQTIKVLNSGKHCACTVPMATTIEELHAIVAAQKKNNRNYMMMETAVYTYQFLYAQQMHERGEFGPIQFLRGAHYQDMENWPSYWMGLPPMHYATHAISPLLAIANTRATKVHCFGSGTMREELTRRYGNPYPVETAIFQLEQGSANAEVTRTLFHTARPYMESFNIYGEKASIEWHMEDEEPLLFTMGPLEESRGRTIHTERIQPPARPDLLPEELAYYITHQDELDENNPHQSVLQGNGHHGSHPHLVHEFVRSIVENRQPRIDAVTAANWTAAGICAHESAMQGGKVVEIPSFQD</sequence>
<dbReference type="PANTHER" id="PTHR43249:SF1">
    <property type="entry name" value="D-GLUCOSIDE 3-DEHYDROGENASE"/>
    <property type="match status" value="1"/>
</dbReference>
<dbReference type="InterPro" id="IPR036291">
    <property type="entry name" value="NAD(P)-bd_dom_sf"/>
</dbReference>
<organism evidence="2 3">
    <name type="scientific">Paenibacillus gansuensis</name>
    <dbReference type="NCBI Taxonomy" id="306542"/>
    <lineage>
        <taxon>Bacteria</taxon>
        <taxon>Bacillati</taxon>
        <taxon>Bacillota</taxon>
        <taxon>Bacilli</taxon>
        <taxon>Bacillales</taxon>
        <taxon>Paenibacillaceae</taxon>
        <taxon>Paenibacillus</taxon>
    </lineage>
</organism>
<dbReference type="InterPro" id="IPR000683">
    <property type="entry name" value="Gfo/Idh/MocA-like_OxRdtase_N"/>
</dbReference>
<feature type="domain" description="Gfo/Idh/MocA-like oxidoreductase N-terminal" evidence="1">
    <location>
        <begin position="9"/>
        <end position="125"/>
    </location>
</feature>
<dbReference type="Pfam" id="PF01408">
    <property type="entry name" value="GFO_IDH_MocA"/>
    <property type="match status" value="1"/>
</dbReference>
<dbReference type="SUPFAM" id="SSF55347">
    <property type="entry name" value="Glyceraldehyde-3-phosphate dehydrogenase-like, C-terminal domain"/>
    <property type="match status" value="1"/>
</dbReference>
<gene>
    <name evidence="2" type="ORF">ACFSUF_03435</name>
</gene>
<evidence type="ECO:0000313" key="3">
    <source>
        <dbReference type="Proteomes" id="UP001597541"/>
    </source>
</evidence>
<protein>
    <submittedName>
        <fullName evidence="2">Gfo/Idh/MocA family protein</fullName>
    </submittedName>
</protein>
<accession>A0ABW5PBF4</accession>
<dbReference type="SUPFAM" id="SSF51735">
    <property type="entry name" value="NAD(P)-binding Rossmann-fold domains"/>
    <property type="match status" value="1"/>
</dbReference>